<organism evidence="1 2">
    <name type="scientific">Helianthus annuus</name>
    <name type="common">Common sunflower</name>
    <dbReference type="NCBI Taxonomy" id="4232"/>
    <lineage>
        <taxon>Eukaryota</taxon>
        <taxon>Viridiplantae</taxon>
        <taxon>Streptophyta</taxon>
        <taxon>Embryophyta</taxon>
        <taxon>Tracheophyta</taxon>
        <taxon>Spermatophyta</taxon>
        <taxon>Magnoliopsida</taxon>
        <taxon>eudicotyledons</taxon>
        <taxon>Gunneridae</taxon>
        <taxon>Pentapetalae</taxon>
        <taxon>asterids</taxon>
        <taxon>campanulids</taxon>
        <taxon>Asterales</taxon>
        <taxon>Asteraceae</taxon>
        <taxon>Asteroideae</taxon>
        <taxon>Heliantheae alliance</taxon>
        <taxon>Heliantheae</taxon>
        <taxon>Helianthus</taxon>
    </lineage>
</organism>
<evidence type="ECO:0000313" key="2">
    <source>
        <dbReference type="Proteomes" id="UP000215914"/>
    </source>
</evidence>
<keyword evidence="2" id="KW-1185">Reference proteome</keyword>
<protein>
    <submittedName>
        <fullName evidence="1">Uncharacterized protein</fullName>
    </submittedName>
</protein>
<name>A0A9K3J5S4_HELAN</name>
<reference evidence="1" key="1">
    <citation type="journal article" date="2017" name="Nature">
        <title>The sunflower genome provides insights into oil metabolism, flowering and Asterid evolution.</title>
        <authorList>
            <person name="Badouin H."/>
            <person name="Gouzy J."/>
            <person name="Grassa C.J."/>
            <person name="Murat F."/>
            <person name="Staton S.E."/>
            <person name="Cottret L."/>
            <person name="Lelandais-Briere C."/>
            <person name="Owens G.L."/>
            <person name="Carrere S."/>
            <person name="Mayjonade B."/>
            <person name="Legrand L."/>
            <person name="Gill N."/>
            <person name="Kane N.C."/>
            <person name="Bowers J.E."/>
            <person name="Hubner S."/>
            <person name="Bellec A."/>
            <person name="Berard A."/>
            <person name="Berges H."/>
            <person name="Blanchet N."/>
            <person name="Boniface M.C."/>
            <person name="Brunel D."/>
            <person name="Catrice O."/>
            <person name="Chaidir N."/>
            <person name="Claudel C."/>
            <person name="Donnadieu C."/>
            <person name="Faraut T."/>
            <person name="Fievet G."/>
            <person name="Helmstetter N."/>
            <person name="King M."/>
            <person name="Knapp S.J."/>
            <person name="Lai Z."/>
            <person name="Le Paslier M.C."/>
            <person name="Lippi Y."/>
            <person name="Lorenzon L."/>
            <person name="Mandel J.R."/>
            <person name="Marage G."/>
            <person name="Marchand G."/>
            <person name="Marquand E."/>
            <person name="Bret-Mestries E."/>
            <person name="Morien E."/>
            <person name="Nambeesan S."/>
            <person name="Nguyen T."/>
            <person name="Pegot-Espagnet P."/>
            <person name="Pouilly N."/>
            <person name="Raftis F."/>
            <person name="Sallet E."/>
            <person name="Schiex T."/>
            <person name="Thomas J."/>
            <person name="Vandecasteele C."/>
            <person name="Vares D."/>
            <person name="Vear F."/>
            <person name="Vautrin S."/>
            <person name="Crespi M."/>
            <person name="Mangin B."/>
            <person name="Burke J.M."/>
            <person name="Salse J."/>
            <person name="Munos S."/>
            <person name="Vincourt P."/>
            <person name="Rieseberg L.H."/>
            <person name="Langlade N.B."/>
        </authorList>
    </citation>
    <scope>NUCLEOTIDE SEQUENCE</scope>
    <source>
        <tissue evidence="1">Leaves</tissue>
    </source>
</reference>
<reference evidence="1" key="2">
    <citation type="submission" date="2020-06" db="EMBL/GenBank/DDBJ databases">
        <title>Helianthus annuus Genome sequencing and assembly Release 2.</title>
        <authorList>
            <person name="Gouzy J."/>
            <person name="Langlade N."/>
            <person name="Munos S."/>
        </authorList>
    </citation>
    <scope>NUCLEOTIDE SEQUENCE</scope>
    <source>
        <tissue evidence="1">Leaves</tissue>
    </source>
</reference>
<comment type="caution">
    <text evidence="1">The sequence shown here is derived from an EMBL/GenBank/DDBJ whole genome shotgun (WGS) entry which is preliminary data.</text>
</comment>
<dbReference type="AlphaFoldDB" id="A0A9K3J5S4"/>
<accession>A0A9K3J5S4</accession>
<dbReference type="Gramene" id="mRNA:HanXRQr2_Chr04g0154011">
    <property type="protein sequence ID" value="mRNA:HanXRQr2_Chr04g0154011"/>
    <property type="gene ID" value="HanXRQr2_Chr04g0154011"/>
</dbReference>
<proteinExistence type="predicted"/>
<dbReference type="Proteomes" id="UP000215914">
    <property type="component" value="Unassembled WGS sequence"/>
</dbReference>
<dbReference type="EMBL" id="MNCJ02000319">
    <property type="protein sequence ID" value="KAF5809175.1"/>
    <property type="molecule type" value="Genomic_DNA"/>
</dbReference>
<evidence type="ECO:0000313" key="1">
    <source>
        <dbReference type="EMBL" id="KAF5809175.1"/>
    </source>
</evidence>
<gene>
    <name evidence="1" type="ORF">HanXRQr2_Chr04g0154011</name>
</gene>
<sequence>MIGEIKETSYTWIQNRTKWRHMEWNACSKNFVYNLEIGRGTSVLAIELSRPPPCKKGPIYFTQMRLLIVH</sequence>